<keyword evidence="2" id="KW-0808">Transferase</keyword>
<gene>
    <name evidence="5" type="ORF">JIN82_09300</name>
</gene>
<dbReference type="RefSeq" id="WP_200311353.1">
    <property type="nucleotide sequence ID" value="NZ_JAENIM010000039.1"/>
</dbReference>
<evidence type="ECO:0000259" key="4">
    <source>
        <dbReference type="SMART" id="SM00563"/>
    </source>
</evidence>
<evidence type="ECO:0000313" key="6">
    <source>
        <dbReference type="Proteomes" id="UP000624703"/>
    </source>
</evidence>
<dbReference type="Pfam" id="PF01553">
    <property type="entry name" value="Acyltransferase"/>
    <property type="match status" value="1"/>
</dbReference>
<proteinExistence type="predicted"/>
<dbReference type="SMART" id="SM00563">
    <property type="entry name" value="PlsC"/>
    <property type="match status" value="1"/>
</dbReference>
<comment type="caution">
    <text evidence="5">The sequence shown here is derived from an EMBL/GenBank/DDBJ whole genome shotgun (WGS) entry which is preliminary data.</text>
</comment>
<dbReference type="SUPFAM" id="SSF69593">
    <property type="entry name" value="Glycerol-3-phosphate (1)-acyltransferase"/>
    <property type="match status" value="1"/>
</dbReference>
<dbReference type="EMBL" id="JAENIM010000039">
    <property type="protein sequence ID" value="MBK1791345.1"/>
    <property type="molecule type" value="Genomic_DNA"/>
</dbReference>
<dbReference type="InterPro" id="IPR002123">
    <property type="entry name" value="Plipid/glycerol_acylTrfase"/>
</dbReference>
<dbReference type="GO" id="GO:0003841">
    <property type="term" value="F:1-acylglycerol-3-phosphate O-acyltransferase activity"/>
    <property type="evidence" value="ECO:0007669"/>
    <property type="project" value="TreeGrafter"/>
</dbReference>
<sequence>MKLVYWLGQRFFRAFSRSFFSYRVVNKEKMVEDGSVLIACNHESFLDPPFIAAAYDKENYYVARHTLFRGLGAWLYPRWNAFPVRQGEADLSSVKKMISLLKQGNRVVIFPEGARTLDGKIQEAQAGTGMVAVRSKALIQPIRIVGAFDALPRGSGRMRRHPIKLIVGDPFYLTEDELKTKGSDGYKKIAQKILDKVSELEE</sequence>
<evidence type="ECO:0000313" key="5">
    <source>
        <dbReference type="EMBL" id="MBK1791345.1"/>
    </source>
</evidence>
<dbReference type="PANTHER" id="PTHR10434">
    <property type="entry name" value="1-ACYL-SN-GLYCEROL-3-PHOSPHATE ACYLTRANSFERASE"/>
    <property type="match status" value="1"/>
</dbReference>
<organism evidence="5 6">
    <name type="scientific">Persicirhabdus sediminis</name>
    <dbReference type="NCBI Taxonomy" id="454144"/>
    <lineage>
        <taxon>Bacteria</taxon>
        <taxon>Pseudomonadati</taxon>
        <taxon>Verrucomicrobiota</taxon>
        <taxon>Verrucomicrobiia</taxon>
        <taxon>Verrucomicrobiales</taxon>
        <taxon>Verrucomicrobiaceae</taxon>
        <taxon>Persicirhabdus</taxon>
    </lineage>
</organism>
<dbReference type="PANTHER" id="PTHR10434:SF40">
    <property type="entry name" value="1-ACYL-SN-GLYCEROL-3-PHOSPHATE ACYLTRANSFERASE"/>
    <property type="match status" value="1"/>
</dbReference>
<feature type="domain" description="Phospholipid/glycerol acyltransferase" evidence="4">
    <location>
        <begin position="36"/>
        <end position="147"/>
    </location>
</feature>
<dbReference type="AlphaFoldDB" id="A0A8J7MER8"/>
<accession>A0A8J7MER8</accession>
<evidence type="ECO:0000256" key="2">
    <source>
        <dbReference type="ARBA" id="ARBA00022679"/>
    </source>
</evidence>
<keyword evidence="6" id="KW-1185">Reference proteome</keyword>
<name>A0A8J7MER8_9BACT</name>
<evidence type="ECO:0000256" key="3">
    <source>
        <dbReference type="ARBA" id="ARBA00023315"/>
    </source>
</evidence>
<dbReference type="GO" id="GO:0006654">
    <property type="term" value="P:phosphatidic acid biosynthetic process"/>
    <property type="evidence" value="ECO:0007669"/>
    <property type="project" value="TreeGrafter"/>
</dbReference>
<keyword evidence="3 5" id="KW-0012">Acyltransferase</keyword>
<comment type="pathway">
    <text evidence="1">Lipid metabolism.</text>
</comment>
<reference evidence="5" key="1">
    <citation type="submission" date="2021-01" db="EMBL/GenBank/DDBJ databases">
        <title>Modified the classification status of verrucomicrobia.</title>
        <authorList>
            <person name="Feng X."/>
        </authorList>
    </citation>
    <scope>NUCLEOTIDE SEQUENCE</scope>
    <source>
        <strain evidence="5">_KCTC 22039</strain>
    </source>
</reference>
<dbReference type="CDD" id="cd07989">
    <property type="entry name" value="LPLAT_AGPAT-like"/>
    <property type="match status" value="1"/>
</dbReference>
<protein>
    <submittedName>
        <fullName evidence="5">1-acyl-sn-glycerol-3-phosphate acyltransferase</fullName>
    </submittedName>
</protein>
<evidence type="ECO:0000256" key="1">
    <source>
        <dbReference type="ARBA" id="ARBA00005189"/>
    </source>
</evidence>
<dbReference type="Proteomes" id="UP000624703">
    <property type="component" value="Unassembled WGS sequence"/>
</dbReference>